<dbReference type="PROSITE" id="PS51257">
    <property type="entry name" value="PROKAR_LIPOPROTEIN"/>
    <property type="match status" value="1"/>
</dbReference>
<evidence type="ECO:0000256" key="1">
    <source>
        <dbReference type="SAM" id="SignalP"/>
    </source>
</evidence>
<keyword evidence="1" id="KW-0732">Signal</keyword>
<reference evidence="3" key="2">
    <citation type="submission" date="2023-07" db="EMBL/GenBank/DDBJ databases">
        <title>Identification and characterization of horizontal gene transfer across gut microbiota members of farm animals based on homology search.</title>
        <authorList>
            <person name="Schwarzerova J."/>
            <person name="Nykrynova M."/>
            <person name="Jureckova K."/>
            <person name="Cejkova D."/>
            <person name="Rychlik I."/>
        </authorList>
    </citation>
    <scope>NUCLEOTIDE SEQUENCE [LARGE SCALE GENOMIC DNA]</scope>
    <source>
        <strain evidence="3">ET4</strain>
    </source>
</reference>
<proteinExistence type="predicted"/>
<accession>A0ABT7U6N6</accession>
<feature type="chain" id="PRO_5046509063" description="Lipoprotein" evidence="1">
    <location>
        <begin position="22"/>
        <end position="219"/>
    </location>
</feature>
<organism evidence="2 3">
    <name type="scientific">Bacteroides eggerthii</name>
    <dbReference type="NCBI Taxonomy" id="28111"/>
    <lineage>
        <taxon>Bacteria</taxon>
        <taxon>Pseudomonadati</taxon>
        <taxon>Bacteroidota</taxon>
        <taxon>Bacteroidia</taxon>
        <taxon>Bacteroidales</taxon>
        <taxon>Bacteroidaceae</taxon>
        <taxon>Bacteroides</taxon>
    </lineage>
</organism>
<sequence>MKRFYFFTAAGTLCTSMLLTACAPKVVYAPAPTSSTPTSINNPNGVKVEDDICIVMQQEKPTTRAFGNGKHFKLTTARNIAMAQARAEFAANIAAAIIAATEEISDGTSKYAGDYDQGMVAEDQSSTTKDMVTSIAAEIVKGTAVIKTSTYILPNRQYNVYVCLEYTGDKDALTEQAIKKVTDAVPENDAQKIRQRHDEFKQSILNYLEKNNGQTNNAE</sequence>
<feature type="signal peptide" evidence="1">
    <location>
        <begin position="1"/>
        <end position="21"/>
    </location>
</feature>
<evidence type="ECO:0000313" key="3">
    <source>
        <dbReference type="Proteomes" id="UP001228403"/>
    </source>
</evidence>
<keyword evidence="3" id="KW-1185">Reference proteome</keyword>
<comment type="caution">
    <text evidence="2">The sequence shown here is derived from an EMBL/GenBank/DDBJ whole genome shotgun (WGS) entry which is preliminary data.</text>
</comment>
<evidence type="ECO:0000313" key="2">
    <source>
        <dbReference type="EMBL" id="MDM8145883.1"/>
    </source>
</evidence>
<evidence type="ECO:0008006" key="4">
    <source>
        <dbReference type="Google" id="ProtNLM"/>
    </source>
</evidence>
<dbReference type="EMBL" id="JAUDCF010000016">
    <property type="protein sequence ID" value="MDM8145883.1"/>
    <property type="molecule type" value="Genomic_DNA"/>
</dbReference>
<dbReference type="Proteomes" id="UP001228403">
    <property type="component" value="Unassembled WGS sequence"/>
</dbReference>
<protein>
    <recommendedName>
        <fullName evidence="4">Lipoprotein</fullName>
    </recommendedName>
</protein>
<reference evidence="2 3" key="1">
    <citation type="submission" date="2023-06" db="EMBL/GenBank/DDBJ databases">
        <authorList>
            <person name="Zeman M."/>
            <person name="Kubasova T."/>
            <person name="Jahodarova E."/>
            <person name="Nykrynova M."/>
            <person name="Rychlik I."/>
        </authorList>
    </citation>
    <scope>NUCLEOTIDE SEQUENCE [LARGE SCALE GENOMIC DNA]</scope>
    <source>
        <strain evidence="2 3">ET4</strain>
    </source>
</reference>
<gene>
    <name evidence="2" type="ORF">QUW02_08110</name>
</gene>
<name>A0ABT7U6N6_9BACE</name>